<keyword evidence="1" id="KW-0472">Membrane</keyword>
<proteinExistence type="predicted"/>
<feature type="transmembrane region" description="Helical" evidence="1">
    <location>
        <begin position="98"/>
        <end position="123"/>
    </location>
</feature>
<dbReference type="EMBL" id="CP002049">
    <property type="protein sequence ID" value="ADI14618.1"/>
    <property type="molecule type" value="Genomic_DNA"/>
</dbReference>
<keyword evidence="3" id="KW-1185">Reference proteome</keyword>
<reference evidence="2 3" key="2">
    <citation type="journal article" date="2011" name="Stand. Genomic Sci.">
        <title>Complete genome sequence of Truepera radiovictrix type strain (RQ-24).</title>
        <authorList>
            <person name="Ivanova N."/>
            <person name="Rohde C."/>
            <person name="Munk C."/>
            <person name="Nolan M."/>
            <person name="Lucas S."/>
            <person name="Del Rio T.G."/>
            <person name="Tice H."/>
            <person name="Deshpande S."/>
            <person name="Cheng J.F."/>
            <person name="Tapia R."/>
            <person name="Han C."/>
            <person name="Goodwin L."/>
            <person name="Pitluck S."/>
            <person name="Liolios K."/>
            <person name="Mavromatis K."/>
            <person name="Mikhailova N."/>
            <person name="Pati A."/>
            <person name="Chen A."/>
            <person name="Palaniappan K."/>
            <person name="Land M."/>
            <person name="Hauser L."/>
            <person name="Chang Y.J."/>
            <person name="Jeffries C.D."/>
            <person name="Brambilla E."/>
            <person name="Rohde M."/>
            <person name="Goker M."/>
            <person name="Tindall B.J."/>
            <person name="Woyke T."/>
            <person name="Bristow J."/>
            <person name="Eisen J.A."/>
            <person name="Markowitz V."/>
            <person name="Hugenholtz P."/>
            <person name="Kyrpides N.C."/>
            <person name="Klenk H.P."/>
            <person name="Lapidus A."/>
        </authorList>
    </citation>
    <scope>NUCLEOTIDE SEQUENCE [LARGE SCALE GENOMIC DNA]</scope>
    <source>
        <strain evidence="3">DSM 17093 / CIP 108686 / LMG 22925 / RQ-24</strain>
    </source>
</reference>
<dbReference type="RefSeq" id="WP_013177986.1">
    <property type="nucleotide sequence ID" value="NC_014221.1"/>
</dbReference>
<dbReference type="AlphaFoldDB" id="D7CXL6"/>
<keyword evidence="1" id="KW-1133">Transmembrane helix</keyword>
<name>D7CXL6_TRURR</name>
<evidence type="ECO:0000313" key="2">
    <source>
        <dbReference type="EMBL" id="ADI14618.1"/>
    </source>
</evidence>
<reference evidence="3" key="1">
    <citation type="submission" date="2010-05" db="EMBL/GenBank/DDBJ databases">
        <title>The complete genome of Truepera radiovictris DSM 17093.</title>
        <authorList>
            <consortium name="US DOE Joint Genome Institute (JGI-PGF)"/>
            <person name="Lucas S."/>
            <person name="Copeland A."/>
            <person name="Lapidus A."/>
            <person name="Glavina del Rio T."/>
            <person name="Dalin E."/>
            <person name="Tice H."/>
            <person name="Bruce D."/>
            <person name="Goodwin L."/>
            <person name="Pitluck S."/>
            <person name="Kyrpides N."/>
            <person name="Mavromatis K."/>
            <person name="Ovchinnikova G."/>
            <person name="Munk A.C."/>
            <person name="Detter J.C."/>
            <person name="Han C."/>
            <person name="Tapia R."/>
            <person name="Land M."/>
            <person name="Hauser L."/>
            <person name="Markowitz V."/>
            <person name="Cheng J.-F."/>
            <person name="Hugenholtz P."/>
            <person name="Woyke T."/>
            <person name="Wu D."/>
            <person name="Tindall B."/>
            <person name="Pomrenke H.G."/>
            <person name="Brambilla E."/>
            <person name="Klenk H.-P."/>
            <person name="Eisen J.A."/>
        </authorList>
    </citation>
    <scope>NUCLEOTIDE SEQUENCE [LARGE SCALE GENOMIC DNA]</scope>
    <source>
        <strain evidence="3">DSM 17093 / CIP 108686 / LMG 22925 / RQ-24</strain>
    </source>
</reference>
<dbReference type="KEGG" id="tra:Trad_1497"/>
<accession>D7CXL6</accession>
<gene>
    <name evidence="2" type="ordered locus">Trad_1497</name>
</gene>
<evidence type="ECO:0000313" key="3">
    <source>
        <dbReference type="Proteomes" id="UP000000379"/>
    </source>
</evidence>
<feature type="transmembrane region" description="Helical" evidence="1">
    <location>
        <begin position="56"/>
        <end position="78"/>
    </location>
</feature>
<dbReference type="HOGENOM" id="CLU_1618284_0_0_0"/>
<evidence type="ECO:0000256" key="1">
    <source>
        <dbReference type="SAM" id="Phobius"/>
    </source>
</evidence>
<organism evidence="2 3">
    <name type="scientific">Truepera radiovictrix (strain DSM 17093 / CIP 108686 / LMG 22925 / RQ-24)</name>
    <dbReference type="NCBI Taxonomy" id="649638"/>
    <lineage>
        <taxon>Bacteria</taxon>
        <taxon>Thermotogati</taxon>
        <taxon>Deinococcota</taxon>
        <taxon>Deinococci</taxon>
        <taxon>Trueperales</taxon>
        <taxon>Trueperaceae</taxon>
        <taxon>Truepera</taxon>
    </lineage>
</organism>
<feature type="transmembrane region" description="Helical" evidence="1">
    <location>
        <begin position="135"/>
        <end position="160"/>
    </location>
</feature>
<dbReference type="Proteomes" id="UP000000379">
    <property type="component" value="Chromosome"/>
</dbReference>
<sequence>MGFFFAALVAGLLATGVMVVALYLPVLWGGLHYDTLGGLGAMVLRRVDARARVVGAVLLALGGVAFALFYGWFVQMFLFGPFPAPQYLLFAVPQLNLFFPIFGFVAGFCHGIFIGIITTFVVVDYHPVPSYREVFPLLVSFIVGHTVYGVVVTSFLSLFLRLVG</sequence>
<dbReference type="STRING" id="649638.Trad_1497"/>
<keyword evidence="1" id="KW-0812">Transmembrane</keyword>
<protein>
    <submittedName>
        <fullName evidence="2">Uncharacterized protein</fullName>
    </submittedName>
</protein>